<comment type="caution">
    <text evidence="3">The sequence shown here is derived from an EMBL/GenBank/DDBJ whole genome shotgun (WGS) entry which is preliminary data.</text>
</comment>
<protein>
    <submittedName>
        <fullName evidence="3">Uncharacterized protein</fullName>
    </submittedName>
</protein>
<dbReference type="EMBL" id="SDIL01000004">
    <property type="protein sequence ID" value="RXK42079.1"/>
    <property type="molecule type" value="Genomic_DNA"/>
</dbReference>
<dbReference type="AlphaFoldDB" id="A0A4Q1BVA4"/>
<name>A0A4Q1BVA4_TREME</name>
<evidence type="ECO:0000256" key="1">
    <source>
        <dbReference type="SAM" id="Coils"/>
    </source>
</evidence>
<proteinExistence type="predicted"/>
<gene>
    <name evidence="3" type="ORF">M231_00801</name>
</gene>
<keyword evidence="2" id="KW-0472">Membrane</keyword>
<keyword evidence="2" id="KW-0812">Transmembrane</keyword>
<dbReference type="OrthoDB" id="2573188at2759"/>
<dbReference type="Proteomes" id="UP000289152">
    <property type="component" value="Unassembled WGS sequence"/>
</dbReference>
<keyword evidence="4" id="KW-1185">Reference proteome</keyword>
<reference evidence="3 4" key="1">
    <citation type="submission" date="2016-06" db="EMBL/GenBank/DDBJ databases">
        <title>Evolution of pathogenesis and genome organization in the Tremellales.</title>
        <authorList>
            <person name="Cuomo C."/>
            <person name="Litvintseva A."/>
            <person name="Heitman J."/>
            <person name="Chen Y."/>
            <person name="Sun S."/>
            <person name="Springer D."/>
            <person name="Dromer F."/>
            <person name="Young S."/>
            <person name="Zeng Q."/>
            <person name="Chapman S."/>
            <person name="Gujja S."/>
            <person name="Saif S."/>
            <person name="Birren B."/>
        </authorList>
    </citation>
    <scope>NUCLEOTIDE SEQUENCE [LARGE SCALE GENOMIC DNA]</scope>
    <source>
        <strain evidence="3 4">ATCC 28783</strain>
    </source>
</reference>
<keyword evidence="1" id="KW-0175">Coiled coil</keyword>
<dbReference type="VEuPathDB" id="FungiDB:TREMEDRAFT_25408"/>
<evidence type="ECO:0000313" key="4">
    <source>
        <dbReference type="Proteomes" id="UP000289152"/>
    </source>
</evidence>
<organism evidence="3 4">
    <name type="scientific">Tremella mesenterica</name>
    <name type="common">Jelly fungus</name>
    <dbReference type="NCBI Taxonomy" id="5217"/>
    <lineage>
        <taxon>Eukaryota</taxon>
        <taxon>Fungi</taxon>
        <taxon>Dikarya</taxon>
        <taxon>Basidiomycota</taxon>
        <taxon>Agaricomycotina</taxon>
        <taxon>Tremellomycetes</taxon>
        <taxon>Tremellales</taxon>
        <taxon>Tremellaceae</taxon>
        <taxon>Tremella</taxon>
    </lineage>
</organism>
<feature type="coiled-coil region" evidence="1">
    <location>
        <begin position="54"/>
        <end position="81"/>
    </location>
</feature>
<keyword evidence="2" id="KW-1133">Transmembrane helix</keyword>
<evidence type="ECO:0000256" key="2">
    <source>
        <dbReference type="SAM" id="Phobius"/>
    </source>
</evidence>
<evidence type="ECO:0000313" key="3">
    <source>
        <dbReference type="EMBL" id="RXK42079.1"/>
    </source>
</evidence>
<feature type="transmembrane region" description="Helical" evidence="2">
    <location>
        <begin position="6"/>
        <end position="28"/>
    </location>
</feature>
<sequence>MRKVRASTTLIISSIIVLPLSFYGGLALKEYFLAGELPVEERKELASLASRARIAQLQQERSGLLEEAQQLDQKMEEVKRRMGV</sequence>
<accession>A0A4Q1BVA4</accession>
<dbReference type="InParanoid" id="A0A4Q1BVA4"/>